<name>A0A222EQG4_9MOLU</name>
<evidence type="ECO:0000313" key="3">
    <source>
        <dbReference type="Proteomes" id="UP000203229"/>
    </source>
</evidence>
<dbReference type="Gene3D" id="1.10.3210.10">
    <property type="entry name" value="Hypothetical protein af1432"/>
    <property type="match status" value="1"/>
</dbReference>
<dbReference type="InterPro" id="IPR045509">
    <property type="entry name" value="HD_assoc_2"/>
</dbReference>
<dbReference type="SUPFAM" id="SSF109604">
    <property type="entry name" value="HD-domain/PDEase-like"/>
    <property type="match status" value="1"/>
</dbReference>
<dbReference type="InterPro" id="IPR050135">
    <property type="entry name" value="dGTPase-like"/>
</dbReference>
<dbReference type="Proteomes" id="UP000203229">
    <property type="component" value="Chromosome"/>
</dbReference>
<evidence type="ECO:0000259" key="1">
    <source>
        <dbReference type="SMART" id="SM00471"/>
    </source>
</evidence>
<reference evidence="2 3" key="1">
    <citation type="submission" date="2017-07" db="EMBL/GenBank/DDBJ databases">
        <title>Complete genome sequence of Spiroplasma corruscae EC-1 (DSM 19793).</title>
        <authorList>
            <person name="Tsai Y.-M."/>
            <person name="Lo W.-S."/>
            <person name="Kuo C.-H."/>
        </authorList>
    </citation>
    <scope>NUCLEOTIDE SEQUENCE [LARGE SCALE GENOMIC DNA]</scope>
    <source>
        <strain evidence="2 3">EC-1</strain>
    </source>
</reference>
<proteinExistence type="predicted"/>
<organism evidence="2 3">
    <name type="scientific">Spiroplasma corruscae</name>
    <dbReference type="NCBI Taxonomy" id="216934"/>
    <lineage>
        <taxon>Bacteria</taxon>
        <taxon>Bacillati</taxon>
        <taxon>Mycoplasmatota</taxon>
        <taxon>Mollicutes</taxon>
        <taxon>Entomoplasmatales</taxon>
        <taxon>Spiroplasmataceae</taxon>
        <taxon>Spiroplasma</taxon>
    </lineage>
</organism>
<accession>A0A222EQG4</accession>
<dbReference type="GO" id="GO:0008832">
    <property type="term" value="F:dGTPase activity"/>
    <property type="evidence" value="ECO:0007669"/>
    <property type="project" value="TreeGrafter"/>
</dbReference>
<dbReference type="RefSeq" id="WP_094049767.1">
    <property type="nucleotide sequence ID" value="NZ_CP022535.1"/>
</dbReference>
<dbReference type="AlphaFoldDB" id="A0A222EQG4"/>
<sequence>MNKFIRDNVHGEINIKEDFIIELIETKAFQRLRRIVQLGGGQYVFPSASHTRFSHSIGTYHVVCKFLENENLTQGLNKKDFPVVKAASLLHDIGHGPFSHSFEKVISINHEKYSVKIILNDNEITNVLRKANIDPMEVASIIEGNHPVNVFNMLVSSQIDADRIDYLLRDSLGAGVNYSKLDLQWIIRHATTNEGNIVFPEKTVNAIEHFLLGRYHMFTQVYNHKISKAFDFTLEKWFLRLRDLYKESYVFKNNYYIEVLKPILEFRDLNVDEYTRLDDYTILEYIKMSSEEEDEILKDLALRIINRNFVRVSSKLTEQEFEEYKNSSNLDPKYYFGTIEEKPFCIYGASQKGLEKPIYIEHSNGLKNIEEISQILNKNSKNIGKKFYIFIK</sequence>
<gene>
    <name evidence="2" type="ORF">SCORR_v1c09700</name>
</gene>
<dbReference type="PANTHER" id="PTHR11373:SF4">
    <property type="entry name" value="DEOXYNUCLEOSIDE TRIPHOSPHATE TRIPHOSPHOHYDROLASE SAMHD1"/>
    <property type="match status" value="1"/>
</dbReference>
<dbReference type="SMART" id="SM00471">
    <property type="entry name" value="HDc"/>
    <property type="match status" value="1"/>
</dbReference>
<dbReference type="GO" id="GO:0006203">
    <property type="term" value="P:dGTP catabolic process"/>
    <property type="evidence" value="ECO:0007669"/>
    <property type="project" value="TreeGrafter"/>
</dbReference>
<dbReference type="InterPro" id="IPR003607">
    <property type="entry name" value="HD/PDEase_dom"/>
</dbReference>
<dbReference type="Pfam" id="PF01966">
    <property type="entry name" value="HD"/>
    <property type="match status" value="1"/>
</dbReference>
<dbReference type="CDD" id="cd00077">
    <property type="entry name" value="HDc"/>
    <property type="match status" value="1"/>
</dbReference>
<keyword evidence="3" id="KW-1185">Reference proteome</keyword>
<evidence type="ECO:0000313" key="2">
    <source>
        <dbReference type="EMBL" id="ASP28742.1"/>
    </source>
</evidence>
<dbReference type="Pfam" id="PF19276">
    <property type="entry name" value="HD_assoc_2"/>
    <property type="match status" value="1"/>
</dbReference>
<keyword evidence="2" id="KW-0378">Hydrolase</keyword>
<feature type="domain" description="HD/PDEase" evidence="1">
    <location>
        <begin position="48"/>
        <end position="176"/>
    </location>
</feature>
<dbReference type="OrthoDB" id="9803619at2"/>
<dbReference type="KEGG" id="scou:SCORR_v1c09700"/>
<dbReference type="PANTHER" id="PTHR11373">
    <property type="entry name" value="DEOXYNUCLEOSIDE TRIPHOSPHATE TRIPHOSPHOHYDROLASE"/>
    <property type="match status" value="1"/>
</dbReference>
<dbReference type="EMBL" id="CP022535">
    <property type="protein sequence ID" value="ASP28742.1"/>
    <property type="molecule type" value="Genomic_DNA"/>
</dbReference>
<dbReference type="InterPro" id="IPR006674">
    <property type="entry name" value="HD_domain"/>
</dbReference>
<protein>
    <submittedName>
        <fullName evidence="2">HD superfamily phosphohydrolase</fullName>
    </submittedName>
</protein>